<feature type="transmembrane region" description="Helical" evidence="7">
    <location>
        <begin position="235"/>
        <end position="256"/>
    </location>
</feature>
<keyword evidence="4 7" id="KW-0812">Transmembrane</keyword>
<feature type="domain" description="SSD" evidence="8">
    <location>
        <begin position="201"/>
        <end position="334"/>
    </location>
</feature>
<feature type="transmembrane region" description="Helical" evidence="7">
    <location>
        <begin position="647"/>
        <end position="665"/>
    </location>
</feature>
<feature type="transmembrane region" description="Helical" evidence="7">
    <location>
        <begin position="567"/>
        <end position="592"/>
    </location>
</feature>
<evidence type="ECO:0000256" key="3">
    <source>
        <dbReference type="ARBA" id="ARBA00022475"/>
    </source>
</evidence>
<keyword evidence="3" id="KW-1003">Cell membrane</keyword>
<feature type="transmembrane region" description="Helical" evidence="7">
    <location>
        <begin position="671"/>
        <end position="694"/>
    </location>
</feature>
<comment type="similarity">
    <text evidence="2">Belongs to the resistance-nodulation-cell division (RND) (TC 2.A.6) family. MmpL subfamily.</text>
</comment>
<gene>
    <name evidence="9" type="ORF">HGA15_16625</name>
</gene>
<dbReference type="SUPFAM" id="SSF82866">
    <property type="entry name" value="Multidrug efflux transporter AcrB transmembrane domain"/>
    <property type="match status" value="2"/>
</dbReference>
<evidence type="ECO:0000256" key="4">
    <source>
        <dbReference type="ARBA" id="ARBA00022692"/>
    </source>
</evidence>
<dbReference type="Pfam" id="PF03176">
    <property type="entry name" value="MMPL"/>
    <property type="match status" value="2"/>
</dbReference>
<comment type="subcellular location">
    <subcellularLocation>
        <location evidence="1">Cell membrane</location>
        <topology evidence="1">Multi-pass membrane protein</topology>
    </subcellularLocation>
</comment>
<dbReference type="InterPro" id="IPR004869">
    <property type="entry name" value="MMPL_dom"/>
</dbReference>
<feature type="transmembrane region" description="Helical" evidence="7">
    <location>
        <begin position="206"/>
        <end position="229"/>
    </location>
</feature>
<dbReference type="RefSeq" id="WP_084492703.1">
    <property type="nucleotide sequence ID" value="NZ_JAAXOT010000007.1"/>
</dbReference>
<comment type="caution">
    <text evidence="9">The sequence shown here is derived from an EMBL/GenBank/DDBJ whole genome shotgun (WGS) entry which is preliminary data.</text>
</comment>
<dbReference type="InterPro" id="IPR050545">
    <property type="entry name" value="Mycobact_MmpL"/>
</dbReference>
<dbReference type="EMBL" id="JAAXOT010000007">
    <property type="protein sequence ID" value="NKY57745.1"/>
    <property type="molecule type" value="Genomic_DNA"/>
</dbReference>
<feature type="transmembrane region" description="Helical" evidence="7">
    <location>
        <begin position="180"/>
        <end position="199"/>
    </location>
</feature>
<dbReference type="AlphaFoldDB" id="A0A846YG67"/>
<organism evidence="9 10">
    <name type="scientific">Nocardia flavorosea</name>
    <dbReference type="NCBI Taxonomy" id="53429"/>
    <lineage>
        <taxon>Bacteria</taxon>
        <taxon>Bacillati</taxon>
        <taxon>Actinomycetota</taxon>
        <taxon>Actinomycetes</taxon>
        <taxon>Mycobacteriales</taxon>
        <taxon>Nocardiaceae</taxon>
        <taxon>Nocardia</taxon>
    </lineage>
</organism>
<name>A0A846YG67_9NOCA</name>
<feature type="transmembrane region" description="Helical" evidence="7">
    <location>
        <begin position="284"/>
        <end position="303"/>
    </location>
</feature>
<dbReference type="GO" id="GO:0005886">
    <property type="term" value="C:plasma membrane"/>
    <property type="evidence" value="ECO:0007669"/>
    <property type="project" value="UniProtKB-SubCell"/>
</dbReference>
<feature type="transmembrane region" description="Helical" evidence="7">
    <location>
        <begin position="604"/>
        <end position="626"/>
    </location>
</feature>
<evidence type="ECO:0000256" key="2">
    <source>
        <dbReference type="ARBA" id="ARBA00010157"/>
    </source>
</evidence>
<protein>
    <submittedName>
        <fullName evidence="9">MMPL family transporter</fullName>
    </submittedName>
</protein>
<dbReference type="Gene3D" id="1.20.1640.10">
    <property type="entry name" value="Multidrug efflux transporter AcrB transmembrane domain"/>
    <property type="match status" value="2"/>
</dbReference>
<keyword evidence="5 7" id="KW-1133">Transmembrane helix</keyword>
<evidence type="ECO:0000313" key="9">
    <source>
        <dbReference type="EMBL" id="NKY57745.1"/>
    </source>
</evidence>
<feature type="transmembrane region" description="Helical" evidence="7">
    <location>
        <begin position="309"/>
        <end position="334"/>
    </location>
</feature>
<evidence type="ECO:0000313" key="10">
    <source>
        <dbReference type="Proteomes" id="UP000570678"/>
    </source>
</evidence>
<accession>A0A846YG67</accession>
<feature type="transmembrane region" description="Helical" evidence="7">
    <location>
        <begin position="536"/>
        <end position="560"/>
    </location>
</feature>
<dbReference type="InterPro" id="IPR000731">
    <property type="entry name" value="SSD"/>
</dbReference>
<dbReference type="PANTHER" id="PTHR33406">
    <property type="entry name" value="MEMBRANE PROTEIN MJ1562-RELATED"/>
    <property type="match status" value="1"/>
</dbReference>
<evidence type="ECO:0000256" key="6">
    <source>
        <dbReference type="ARBA" id="ARBA00023136"/>
    </source>
</evidence>
<sequence length="741" mass="77556">MSPLSWLGALLAARPRPVLVAGILLTLLSGVIGAGAMGEMILNRWEAPGTESVRAHEVLQRDFHTGNANFILLVTAAGGSVDSAEVAAAGAALTTELRADRAVTDAWSYWSAHGDPTLRSADSRHAVVLAHVSGDATTARAQIIDRLLPEFTRADATVQVRVAGAEAVSGQISAQATQDFLRAELIIIPLMLLLLLMLYRRLRLALYTLTVGLFAVFATLAALRVVASFTEVSTFAANITLVMGIGLGVDYSLFVISRFQEELRSGAAVPLAVRTAVATAGRTVIFSGITVAAALSVLLVFPYSFLRSFAYAGVLVVATAVAGALVLLPAALAVTGHAALPRRAGPVTHTEQGFWYRFGDVVMRNPVRSATAAILLLAVLAAPAAGLRIGLPDDRVLPPSASTRQTYDDLRATFDVEANDAVHFVAPGGRAVPPEAVGRYAAALSRVGGVARVNSTAGVFVGGVLAGPAPDPGRLVSDTGTRLEVIPTRRILAGTEVPAFVGELRAVPRPFDEVLVGGYPAELTDFRAVLTERIPAVAALIAVVTFAVLLAMSGSVVLAAKAIVLNLLSLAVMFGVLVFVFQNGAFAGVLGFTPIGTLDPAFPILLFCVAYGLSMDYEVFLLSRIIERYRATGDNRRAVLEGLQRGAPLVTAAALVLAVSFSLYATGQVMYLQMLGVGIAIAIVVDATVLRAVLVPAFMRLAGAANWWTPRGLRRWAVLPNGRETPAGGPGSADDRPSVAG</sequence>
<keyword evidence="6 7" id="KW-0472">Membrane</keyword>
<proteinExistence type="inferred from homology"/>
<dbReference type="PANTHER" id="PTHR33406:SF11">
    <property type="entry name" value="MEMBRANE PROTEIN SCO6666-RELATED"/>
    <property type="match status" value="1"/>
</dbReference>
<dbReference type="Proteomes" id="UP000570678">
    <property type="component" value="Unassembled WGS sequence"/>
</dbReference>
<evidence type="ECO:0000259" key="8">
    <source>
        <dbReference type="PROSITE" id="PS50156"/>
    </source>
</evidence>
<reference evidence="9 10" key="1">
    <citation type="submission" date="2020-04" db="EMBL/GenBank/DDBJ databases">
        <title>MicrobeNet Type strains.</title>
        <authorList>
            <person name="Nicholson A.C."/>
        </authorList>
    </citation>
    <scope>NUCLEOTIDE SEQUENCE [LARGE SCALE GENOMIC DNA]</scope>
    <source>
        <strain evidence="9 10">JCM 3332</strain>
    </source>
</reference>
<keyword evidence="10" id="KW-1185">Reference proteome</keyword>
<evidence type="ECO:0000256" key="5">
    <source>
        <dbReference type="ARBA" id="ARBA00022989"/>
    </source>
</evidence>
<evidence type="ECO:0000256" key="1">
    <source>
        <dbReference type="ARBA" id="ARBA00004651"/>
    </source>
</evidence>
<dbReference type="PROSITE" id="PS50156">
    <property type="entry name" value="SSD"/>
    <property type="match status" value="1"/>
</dbReference>
<evidence type="ECO:0000256" key="7">
    <source>
        <dbReference type="SAM" id="Phobius"/>
    </source>
</evidence>